<reference evidence="1 2" key="1">
    <citation type="submission" date="2017-11" db="EMBL/GenBank/DDBJ databases">
        <title>De-novo sequencing of pomegranate (Punica granatum L.) genome.</title>
        <authorList>
            <person name="Akparov Z."/>
            <person name="Amiraslanov A."/>
            <person name="Hajiyeva S."/>
            <person name="Abbasov M."/>
            <person name="Kaur K."/>
            <person name="Hamwieh A."/>
            <person name="Solovyev V."/>
            <person name="Salamov A."/>
            <person name="Braich B."/>
            <person name="Kosarev P."/>
            <person name="Mahmoud A."/>
            <person name="Hajiyev E."/>
            <person name="Babayeva S."/>
            <person name="Izzatullayeva V."/>
            <person name="Mammadov A."/>
            <person name="Mammadov A."/>
            <person name="Sharifova S."/>
            <person name="Ojaghi J."/>
            <person name="Eynullazada K."/>
            <person name="Bayramov B."/>
            <person name="Abdulazimova A."/>
            <person name="Shahmuradov I."/>
        </authorList>
    </citation>
    <scope>NUCLEOTIDE SEQUENCE [LARGE SCALE GENOMIC DNA]</scope>
    <source>
        <strain evidence="2">cv. AG2017</strain>
        <tissue evidence="1">Leaf</tissue>
    </source>
</reference>
<organism evidence="1 2">
    <name type="scientific">Punica granatum</name>
    <name type="common">Pomegranate</name>
    <dbReference type="NCBI Taxonomy" id="22663"/>
    <lineage>
        <taxon>Eukaryota</taxon>
        <taxon>Viridiplantae</taxon>
        <taxon>Streptophyta</taxon>
        <taxon>Embryophyta</taxon>
        <taxon>Tracheophyta</taxon>
        <taxon>Spermatophyta</taxon>
        <taxon>Magnoliopsida</taxon>
        <taxon>eudicotyledons</taxon>
        <taxon>Gunneridae</taxon>
        <taxon>Pentapetalae</taxon>
        <taxon>rosids</taxon>
        <taxon>malvids</taxon>
        <taxon>Myrtales</taxon>
        <taxon>Lythraceae</taxon>
        <taxon>Punica</taxon>
    </lineage>
</organism>
<dbReference type="AlphaFoldDB" id="A0A2I0J4E7"/>
<dbReference type="EMBL" id="PGOL01002047">
    <property type="protein sequence ID" value="PKI51099.1"/>
    <property type="molecule type" value="Genomic_DNA"/>
</dbReference>
<comment type="caution">
    <text evidence="1">The sequence shown here is derived from an EMBL/GenBank/DDBJ whole genome shotgun (WGS) entry which is preliminary data.</text>
</comment>
<gene>
    <name evidence="1" type="ORF">CRG98_028528</name>
</gene>
<dbReference type="Proteomes" id="UP000233551">
    <property type="component" value="Unassembled WGS sequence"/>
</dbReference>
<accession>A0A2I0J4E7</accession>
<evidence type="ECO:0000313" key="1">
    <source>
        <dbReference type="EMBL" id="PKI51099.1"/>
    </source>
</evidence>
<proteinExistence type="predicted"/>
<name>A0A2I0J4E7_PUNGR</name>
<protein>
    <submittedName>
        <fullName evidence="1">Uncharacterized protein</fullName>
    </submittedName>
</protein>
<evidence type="ECO:0000313" key="2">
    <source>
        <dbReference type="Proteomes" id="UP000233551"/>
    </source>
</evidence>
<sequence>MDFIESYRVDPYSPAKFTENRVRPVNWPDGAVFKSEFTTVDPDGILMQIQRLPTPKSSPESYKGHLSCRARIRDGDAYEWWSLALLCSSEQGVSRTQGIWSTVGPIPEGEVKLEEVGIGPFSRAMSSTMSAAIRLTVP</sequence>
<keyword evidence="2" id="KW-1185">Reference proteome</keyword>